<dbReference type="EMBL" id="JYIV01000030">
    <property type="protein sequence ID" value="KJL18629.1"/>
    <property type="molecule type" value="Genomic_DNA"/>
</dbReference>
<organism evidence="2 3">
    <name type="scientific">Microbacterium oxydans</name>
    <dbReference type="NCBI Taxonomy" id="82380"/>
    <lineage>
        <taxon>Bacteria</taxon>
        <taxon>Bacillati</taxon>
        <taxon>Actinomycetota</taxon>
        <taxon>Actinomycetes</taxon>
        <taxon>Micrococcales</taxon>
        <taxon>Microbacteriaceae</taxon>
        <taxon>Microbacterium</taxon>
    </lineage>
</organism>
<name>A0A0F0KDY3_9MICO</name>
<dbReference type="PATRIC" id="fig|82380.10.peg.3473"/>
<evidence type="ECO:0000313" key="2">
    <source>
        <dbReference type="EMBL" id="KJL18629.1"/>
    </source>
</evidence>
<dbReference type="RefSeq" id="WP_045265237.1">
    <property type="nucleotide sequence ID" value="NZ_JYIV01000030.1"/>
</dbReference>
<feature type="transmembrane region" description="Helical" evidence="1">
    <location>
        <begin position="78"/>
        <end position="97"/>
    </location>
</feature>
<proteinExistence type="predicted"/>
<sequence length="105" mass="10708">MPNIALELGKNAASFGVKSAYGEPQDVGGVSITPVAFTYSGFGGGSGDGGEGGGGGGVSVPVGVYVRREEGLRFEPNIVTLLVVAVPFVWVTGRALTRIIRALKK</sequence>
<protein>
    <recommendedName>
        <fullName evidence="4">Sporulation protein YtfJ (Spore_YtfJ)</fullName>
    </recommendedName>
</protein>
<keyword evidence="1" id="KW-0812">Transmembrane</keyword>
<gene>
    <name evidence="2" type="ORF">RN51_03466</name>
</gene>
<accession>A0A0F0KDY3</accession>
<reference evidence="2 3" key="1">
    <citation type="submission" date="2015-02" db="EMBL/GenBank/DDBJ databases">
        <title>Draft genome sequences of ten Microbacterium spp. with emphasis on heavy metal contaminated environments.</title>
        <authorList>
            <person name="Corretto E."/>
        </authorList>
    </citation>
    <scope>NUCLEOTIDE SEQUENCE [LARGE SCALE GENOMIC DNA]</scope>
    <source>
        <strain evidence="2 3">BEL163</strain>
    </source>
</reference>
<dbReference type="Proteomes" id="UP000033725">
    <property type="component" value="Unassembled WGS sequence"/>
</dbReference>
<keyword evidence="1" id="KW-1133">Transmembrane helix</keyword>
<keyword evidence="1" id="KW-0472">Membrane</keyword>
<dbReference type="OrthoDB" id="4965215at2"/>
<evidence type="ECO:0008006" key="4">
    <source>
        <dbReference type="Google" id="ProtNLM"/>
    </source>
</evidence>
<comment type="caution">
    <text evidence="2">The sequence shown here is derived from an EMBL/GenBank/DDBJ whole genome shotgun (WGS) entry which is preliminary data.</text>
</comment>
<evidence type="ECO:0000256" key="1">
    <source>
        <dbReference type="SAM" id="Phobius"/>
    </source>
</evidence>
<evidence type="ECO:0000313" key="3">
    <source>
        <dbReference type="Proteomes" id="UP000033725"/>
    </source>
</evidence>
<dbReference type="AlphaFoldDB" id="A0A0F0KDY3"/>